<gene>
    <name evidence="1" type="ORF">CUZ56_01213</name>
</gene>
<reference evidence="1 2" key="1">
    <citation type="submission" date="2018-01" db="EMBL/GenBank/DDBJ databases">
        <title>Saezia sanguinis gen. nov., sp. nov., in the order Burkholderiales isolated from human blood.</title>
        <authorList>
            <person name="Medina-Pascual M.J."/>
            <person name="Valdezate S."/>
            <person name="Monzon S."/>
            <person name="Cuesta I."/>
            <person name="Carrasco G."/>
            <person name="Villalon P."/>
            <person name="Saez-Nieto J.A."/>
        </authorList>
    </citation>
    <scope>NUCLEOTIDE SEQUENCE [LARGE SCALE GENOMIC DNA]</scope>
    <source>
        <strain evidence="1 2">CNM695-12</strain>
    </source>
</reference>
<accession>A0A433SEW5</accession>
<keyword evidence="2" id="KW-1185">Reference proteome</keyword>
<sequence>MSYTERQDTPELVESRNTIKAFRGDRVDFIAIAKKTRRSYTLVKSVVQGKARNRFIYAALLKVVRKIHLTPNQQLIKMMLDRQLKGDWIKKHIQ</sequence>
<dbReference type="Proteomes" id="UP000286947">
    <property type="component" value="Unassembled WGS sequence"/>
</dbReference>
<dbReference type="AlphaFoldDB" id="A0A433SEW5"/>
<dbReference type="RefSeq" id="WP_126979177.1">
    <property type="nucleotide sequence ID" value="NZ_PQSP01000002.1"/>
</dbReference>
<protein>
    <submittedName>
        <fullName evidence="1">Uncharacterized protein</fullName>
    </submittedName>
</protein>
<evidence type="ECO:0000313" key="2">
    <source>
        <dbReference type="Proteomes" id="UP000286947"/>
    </source>
</evidence>
<organism evidence="1 2">
    <name type="scientific">Saezia sanguinis</name>
    <dbReference type="NCBI Taxonomy" id="1965230"/>
    <lineage>
        <taxon>Bacteria</taxon>
        <taxon>Pseudomonadati</taxon>
        <taxon>Pseudomonadota</taxon>
        <taxon>Betaproteobacteria</taxon>
        <taxon>Burkholderiales</taxon>
        <taxon>Saeziaceae</taxon>
        <taxon>Saezia</taxon>
    </lineage>
</organism>
<evidence type="ECO:0000313" key="1">
    <source>
        <dbReference type="EMBL" id="RUS67270.1"/>
    </source>
</evidence>
<name>A0A433SEW5_9BURK</name>
<proteinExistence type="predicted"/>
<dbReference type="EMBL" id="PQSP01000002">
    <property type="protein sequence ID" value="RUS67270.1"/>
    <property type="molecule type" value="Genomic_DNA"/>
</dbReference>
<comment type="caution">
    <text evidence="1">The sequence shown here is derived from an EMBL/GenBank/DDBJ whole genome shotgun (WGS) entry which is preliminary data.</text>
</comment>